<evidence type="ECO:0000313" key="3">
    <source>
        <dbReference type="Proteomes" id="UP000070700"/>
    </source>
</evidence>
<evidence type="ECO:0000313" key="2">
    <source>
        <dbReference type="EMBL" id="KUJ12592.1"/>
    </source>
</evidence>
<organism evidence="2 3">
    <name type="scientific">Mollisia scopiformis</name>
    <name type="common">Conifer needle endophyte fungus</name>
    <name type="synonym">Phialocephala scopiformis</name>
    <dbReference type="NCBI Taxonomy" id="149040"/>
    <lineage>
        <taxon>Eukaryota</taxon>
        <taxon>Fungi</taxon>
        <taxon>Dikarya</taxon>
        <taxon>Ascomycota</taxon>
        <taxon>Pezizomycotina</taxon>
        <taxon>Leotiomycetes</taxon>
        <taxon>Helotiales</taxon>
        <taxon>Mollisiaceae</taxon>
        <taxon>Mollisia</taxon>
    </lineage>
</organism>
<dbReference type="InterPro" id="IPR045851">
    <property type="entry name" value="AMP-bd_C_sf"/>
</dbReference>
<dbReference type="PROSITE" id="PS50075">
    <property type="entry name" value="CARRIER"/>
    <property type="match status" value="1"/>
</dbReference>
<dbReference type="InterPro" id="IPR029058">
    <property type="entry name" value="AB_hydrolase_fold"/>
</dbReference>
<dbReference type="PANTHER" id="PTHR24096:SF267">
    <property type="entry name" value="MALONATE--COA LIGASE ACSF3, MITOCHONDRIAL"/>
    <property type="match status" value="1"/>
</dbReference>
<dbReference type="Gene3D" id="3.40.50.1820">
    <property type="entry name" value="alpha/beta hydrolase"/>
    <property type="match status" value="1"/>
</dbReference>
<dbReference type="GO" id="GO:0031957">
    <property type="term" value="F:very long-chain fatty acid-CoA ligase activity"/>
    <property type="evidence" value="ECO:0007669"/>
    <property type="project" value="TreeGrafter"/>
</dbReference>
<dbReference type="InParanoid" id="A0A194WYA8"/>
<feature type="domain" description="Carrier" evidence="1">
    <location>
        <begin position="556"/>
        <end position="634"/>
    </location>
</feature>
<sequence length="915" mass="101814">MAPMNLEDVLRLAASEDEERGITIYPLGAPGNLKISLPSFEARSIVLLHFTEHVDNIVWFWSVILAGGIPAMSPPISNIPSQRQKHLEHLFGLLDSPMCITRLALLDQFVGQDLLNPYTVESLSLIQSHENGNSTEHQNARRTSYPKDLASLMLTSGSTGNAKAVCLDQRQVLAAIAGKSTIREIPREFSALNWIGLDHVGSLIEIHLKAMYLGIEQVHVQAQDVISDPALFLNLIGRHRVGRTFAPNFFLAKLRLLLESKDVARLDQDLDLSCLRLLISGGESNVIETCGALATLLGDYGAPPNVIVPGFGMTETCAGSFYNVDCPSYDIQNGYQFASLGRCMPGLQMRVTVPGSKAELPTIASTNEPGLLELRGSVLFRGYLNNTSATNLAFSPDGWFKTGDQAFLDSAGNLNIVGRNNESININGVKHLPNELETAIEESSLEGITQNHTVCFSFRPPRAQTEQIFIVYLPSFDPDNIAARISTRDAIIQVTFFQTGSRPCVLPLNSLFLQKSTLGKLSRFKIRAALERGDYKMCEDFDRAQIMDYNSSNMSQPAHETERLLREEFCEELGLSQECSGVNTPIFDMGVSSIHLIRLKKRLQMRLSIPEIPILTMMRNLTIRSLSAALKNLNKAEEYNSVVILQPNGHKAPIWLFHPGVGEILVFLNLAKFLPDRPVYALRARGFEAGETYFANIQEAVTIYHAAIKTKQRTGPYALAGYSYGTMLAFETAKLLETNDDRVAFLGCMNLPPHIKFRMQQLDWIECLLHLSYFLGLITAEHGEMMAPRLRGHSKEQAVNYIREVANPDRLLELALSADALANWADLAYGLQSMAREYEPSGAVAVIDVFFAEPLKIVASSKEAWVKGWLSKWADFCDSEPRFHEVMGEHYTMIGETHISSFQIVFREALKTRKL</sequence>
<dbReference type="RefSeq" id="XP_018066947.1">
    <property type="nucleotide sequence ID" value="XM_018222933.1"/>
</dbReference>
<dbReference type="InterPro" id="IPR009081">
    <property type="entry name" value="PP-bd_ACP"/>
</dbReference>
<dbReference type="Gene3D" id="1.10.1200.10">
    <property type="entry name" value="ACP-like"/>
    <property type="match status" value="1"/>
</dbReference>
<dbReference type="Pfam" id="PF00550">
    <property type="entry name" value="PP-binding"/>
    <property type="match status" value="1"/>
</dbReference>
<dbReference type="Gene3D" id="3.30.300.30">
    <property type="match status" value="1"/>
</dbReference>
<dbReference type="SUPFAM" id="SSF56801">
    <property type="entry name" value="Acetyl-CoA synthetase-like"/>
    <property type="match status" value="1"/>
</dbReference>
<dbReference type="OrthoDB" id="10253869at2759"/>
<dbReference type="Pfam" id="PF00501">
    <property type="entry name" value="AMP-binding"/>
    <property type="match status" value="1"/>
</dbReference>
<dbReference type="EMBL" id="KQ947424">
    <property type="protein sequence ID" value="KUJ12592.1"/>
    <property type="molecule type" value="Genomic_DNA"/>
</dbReference>
<protein>
    <submittedName>
        <fullName evidence="2">Putative non-ribosomal peptide synthase-like protein</fullName>
    </submittedName>
</protein>
<dbReference type="Pfam" id="PF00975">
    <property type="entry name" value="Thioesterase"/>
    <property type="match status" value="1"/>
</dbReference>
<reference evidence="2 3" key="1">
    <citation type="submission" date="2015-10" db="EMBL/GenBank/DDBJ databases">
        <title>Full genome of DAOMC 229536 Phialocephala scopiformis, a fungal endophyte of spruce producing the potent anti-insectan compound rugulosin.</title>
        <authorList>
            <consortium name="DOE Joint Genome Institute"/>
            <person name="Walker A.K."/>
            <person name="Frasz S.L."/>
            <person name="Seifert K.A."/>
            <person name="Miller J.D."/>
            <person name="Mondo S.J."/>
            <person name="Labutti K."/>
            <person name="Lipzen A."/>
            <person name="Dockter R."/>
            <person name="Kennedy M."/>
            <person name="Grigoriev I.V."/>
            <person name="Spatafora J.W."/>
        </authorList>
    </citation>
    <scope>NUCLEOTIDE SEQUENCE [LARGE SCALE GENOMIC DNA]</scope>
    <source>
        <strain evidence="2 3">CBS 120377</strain>
    </source>
</reference>
<dbReference type="GO" id="GO:0006633">
    <property type="term" value="P:fatty acid biosynthetic process"/>
    <property type="evidence" value="ECO:0007669"/>
    <property type="project" value="TreeGrafter"/>
</dbReference>
<gene>
    <name evidence="2" type="ORF">LY89DRAFT_785913</name>
</gene>
<name>A0A194WYA8_MOLSC</name>
<dbReference type="SUPFAM" id="SSF47336">
    <property type="entry name" value="ACP-like"/>
    <property type="match status" value="1"/>
</dbReference>
<dbReference type="InterPro" id="IPR000873">
    <property type="entry name" value="AMP-dep_synth/lig_dom"/>
</dbReference>
<dbReference type="InterPro" id="IPR042099">
    <property type="entry name" value="ANL_N_sf"/>
</dbReference>
<dbReference type="InterPro" id="IPR001031">
    <property type="entry name" value="Thioesterase"/>
</dbReference>
<proteinExistence type="predicted"/>
<accession>A0A194WYA8</accession>
<dbReference type="Proteomes" id="UP000070700">
    <property type="component" value="Unassembled WGS sequence"/>
</dbReference>
<dbReference type="InterPro" id="IPR020845">
    <property type="entry name" value="AMP-binding_CS"/>
</dbReference>
<dbReference type="STRING" id="149040.A0A194WYA8"/>
<dbReference type="SUPFAM" id="SSF53474">
    <property type="entry name" value="alpha/beta-Hydrolases"/>
    <property type="match status" value="1"/>
</dbReference>
<dbReference type="GeneID" id="28832659"/>
<dbReference type="PANTHER" id="PTHR24096">
    <property type="entry name" value="LONG-CHAIN-FATTY-ACID--COA LIGASE"/>
    <property type="match status" value="1"/>
</dbReference>
<keyword evidence="3" id="KW-1185">Reference proteome</keyword>
<dbReference type="InterPro" id="IPR036736">
    <property type="entry name" value="ACP-like_sf"/>
</dbReference>
<dbReference type="AlphaFoldDB" id="A0A194WYA8"/>
<dbReference type="KEGG" id="psco:LY89DRAFT_785913"/>
<dbReference type="PROSITE" id="PS00455">
    <property type="entry name" value="AMP_BINDING"/>
    <property type="match status" value="1"/>
</dbReference>
<dbReference type="Gene3D" id="3.40.50.12780">
    <property type="entry name" value="N-terminal domain of ligase-like"/>
    <property type="match status" value="1"/>
</dbReference>
<evidence type="ECO:0000259" key="1">
    <source>
        <dbReference type="PROSITE" id="PS50075"/>
    </source>
</evidence>